<dbReference type="EMBL" id="CABPRJ010000030">
    <property type="protein sequence ID" value="VVC26334.1"/>
    <property type="molecule type" value="Genomic_DNA"/>
</dbReference>
<accession>A0A5E4M530</accession>
<name>A0A5E4M530_9HEMI</name>
<feature type="compositionally biased region" description="Polar residues" evidence="1">
    <location>
        <begin position="80"/>
        <end position="95"/>
    </location>
</feature>
<feature type="region of interest" description="Disordered" evidence="1">
    <location>
        <begin position="14"/>
        <end position="95"/>
    </location>
</feature>
<evidence type="ECO:0000313" key="2">
    <source>
        <dbReference type="EMBL" id="VVC26334.1"/>
    </source>
</evidence>
<sequence length="450" mass="50945">MKKNCKKVTFENKILDDNILTSEGSTSSSDDSTSNSDESTSNSDESTSSSNESTSSSEESTSSSEKSTSSSEEITYGSEELTSGQRTSTILISKEPTTCRDSTDKIVKKKDLVDPSDIEEEMFKNDREMKAYVDNAYFLEFHNYKNVFEDNYPDVCKLDLQFKNNIGSIDFPRSKEDTNISACIMEDCDIIVTLGNGNINDYTSKKKKSTFMFNKSTSRSHNAYTLKKLKSNRHFTDIIGKKKDKDVPSYIEKEMYINNRGNSKCIEIARFLETENSQDAFCDNHTEIWNADVQIENHIENPYYPKRKKEGKELYKKRSVLYQKPGVRIRELGVRSRDLGVGIKAQVLSNLYSTIISTTYYLDHGFIQNFVSFPINSTGLGGVGRHWSSHNPSRPQFHRTSNVLDSTRALISTPDSRSRPLTLKSRLPTYDSRPKTTVYILLTGLGDLGV</sequence>
<dbReference type="Proteomes" id="UP000325440">
    <property type="component" value="Unassembled WGS sequence"/>
</dbReference>
<keyword evidence="3" id="KW-1185">Reference proteome</keyword>
<reference evidence="2 3" key="1">
    <citation type="submission" date="2019-08" db="EMBL/GenBank/DDBJ databases">
        <authorList>
            <person name="Alioto T."/>
            <person name="Alioto T."/>
            <person name="Gomez Garrido J."/>
        </authorList>
    </citation>
    <scope>NUCLEOTIDE SEQUENCE [LARGE SCALE GENOMIC DNA]</scope>
</reference>
<evidence type="ECO:0000256" key="1">
    <source>
        <dbReference type="SAM" id="MobiDB-lite"/>
    </source>
</evidence>
<proteinExistence type="predicted"/>
<protein>
    <submittedName>
        <fullName evidence="2">Uncharacterized protein</fullName>
    </submittedName>
</protein>
<feature type="compositionally biased region" description="Low complexity" evidence="1">
    <location>
        <begin position="21"/>
        <end position="73"/>
    </location>
</feature>
<evidence type="ECO:0000313" key="3">
    <source>
        <dbReference type="Proteomes" id="UP000325440"/>
    </source>
</evidence>
<organism evidence="2 3">
    <name type="scientific">Cinara cedri</name>
    <dbReference type="NCBI Taxonomy" id="506608"/>
    <lineage>
        <taxon>Eukaryota</taxon>
        <taxon>Metazoa</taxon>
        <taxon>Ecdysozoa</taxon>
        <taxon>Arthropoda</taxon>
        <taxon>Hexapoda</taxon>
        <taxon>Insecta</taxon>
        <taxon>Pterygota</taxon>
        <taxon>Neoptera</taxon>
        <taxon>Paraneoptera</taxon>
        <taxon>Hemiptera</taxon>
        <taxon>Sternorrhyncha</taxon>
        <taxon>Aphidomorpha</taxon>
        <taxon>Aphidoidea</taxon>
        <taxon>Aphididae</taxon>
        <taxon>Lachninae</taxon>
        <taxon>Cinara</taxon>
    </lineage>
</organism>
<dbReference type="AlphaFoldDB" id="A0A5E4M530"/>
<gene>
    <name evidence="2" type="ORF">CINCED_3A013108</name>
</gene>